<comment type="similarity">
    <text evidence="2">Belongs to the MAP7 family.</text>
</comment>
<proteinExistence type="inferred from homology"/>
<feature type="region of interest" description="Disordered" evidence="6">
    <location>
        <begin position="94"/>
        <end position="803"/>
    </location>
</feature>
<feature type="compositionally biased region" description="Basic and acidic residues" evidence="6">
    <location>
        <begin position="496"/>
        <end position="572"/>
    </location>
</feature>
<feature type="compositionally biased region" description="Basic and acidic residues" evidence="6">
    <location>
        <begin position="294"/>
        <end position="349"/>
    </location>
</feature>
<dbReference type="AlphaFoldDB" id="A0A8W8J4W2"/>
<dbReference type="GO" id="GO:0015630">
    <property type="term" value="C:microtubule cytoskeleton"/>
    <property type="evidence" value="ECO:0007669"/>
    <property type="project" value="InterPro"/>
</dbReference>
<feature type="compositionally biased region" description="Low complexity" evidence="6">
    <location>
        <begin position="585"/>
        <end position="605"/>
    </location>
</feature>
<comment type="subcellular location">
    <subcellularLocation>
        <location evidence="1">Cytoplasm</location>
        <location evidence="1">Cytoskeleton</location>
    </subcellularLocation>
</comment>
<evidence type="ECO:0000313" key="7">
    <source>
        <dbReference type="EnsemblMetazoa" id="G17057.11:cds"/>
    </source>
</evidence>
<keyword evidence="3" id="KW-0963">Cytoplasm</keyword>
<feature type="compositionally biased region" description="Basic and acidic residues" evidence="6">
    <location>
        <begin position="177"/>
        <end position="238"/>
    </location>
</feature>
<keyword evidence="5" id="KW-0206">Cytoskeleton</keyword>
<keyword evidence="8" id="KW-1185">Reference proteome</keyword>
<evidence type="ECO:0000256" key="2">
    <source>
        <dbReference type="ARBA" id="ARBA00007525"/>
    </source>
</evidence>
<evidence type="ECO:0000256" key="4">
    <source>
        <dbReference type="ARBA" id="ARBA00023054"/>
    </source>
</evidence>
<feature type="compositionally biased region" description="Basic and acidic residues" evidence="6">
    <location>
        <begin position="678"/>
        <end position="702"/>
    </location>
</feature>
<dbReference type="PANTHER" id="PTHR15073:SF1">
    <property type="entry name" value="RETICULOCYTE-BINDING PROTEIN HOMOLOG 2A"/>
    <property type="match status" value="1"/>
</dbReference>
<evidence type="ECO:0000256" key="6">
    <source>
        <dbReference type="SAM" id="MobiDB-lite"/>
    </source>
</evidence>
<evidence type="ECO:0000256" key="1">
    <source>
        <dbReference type="ARBA" id="ARBA00004245"/>
    </source>
</evidence>
<protein>
    <recommendedName>
        <fullName evidence="9">Reticulocyte-binding protein 2-like protein a</fullName>
    </recommendedName>
</protein>
<evidence type="ECO:0008006" key="9">
    <source>
        <dbReference type="Google" id="ProtNLM"/>
    </source>
</evidence>
<dbReference type="Pfam" id="PF05672">
    <property type="entry name" value="MAP7"/>
    <property type="match status" value="1"/>
</dbReference>
<evidence type="ECO:0000256" key="3">
    <source>
        <dbReference type="ARBA" id="ARBA00022490"/>
    </source>
</evidence>
<sequence length="864" mass="96092">MATDIKVAKVLDLERKELYLIFHIWLINVVINVSISNISVGTFGGTPPSKHLSVSTSALYNKRSTDLSSSSSNLISRERPAESMMALNTIPEKGRSFLAPSGPPPTRPKSTMNLSHREPVKLRERTTPRKPRPASVAGSTPAFSPNVKKSADSRSKSTDRLSRPRERSKPPTPRLFPKKDVDSQKKDKDTPKKETPKEVTRRDLSKDLTKKEKTPLKKETPKREKDEQNKQEKASEKKVVRRTILPTAPTLKAPSPRVRKQTPVKQPDTKTPTKTVSNDAKKEVKAKKAVATTPEKEKALLDQKPESESKEEKEALENVPEKSEVPSHDAETKEITVAEDKVTDIEPEKSPAVSPASSPEPEEEKPKTPSPKPGTPEPKGQKTPPTAPGTPEKSATRALSPKPGTPEPITARAASPKPGTPSSAAKSKKELELEEYKNKLAEKRRQAREKAEREAEIERQRQEQLRLEEEERQRREEEEQRRMEEEAQQLAALARQAEEERLRKAIEAEELRKKEEQERLEQERRAKEEAEQKAREEAERAERERQEKAKKDELERQERKKRLEMIMKRVKSDSPMSASTENLRSEGMTSSLSSSLIGSLTGSSEKLLDDQKSSENGVSFNLEDANGEGGKPQETPASKFKSPLLQKLVENKSQNGGSETPKFKSPLLQNLLGKKGRLNLDKLDSEKSDGSDSEKNDGKPENGDYVPSEGSDSGLRVKSSSQGELTLEKSDSIESEEDSNSSDSKGETVIQSSEGVSVHNGGVHQELVDSSISMTTNDSLGTSFSVDSSLSASRSEQVPHESEFEEVIDLNNRNKQLANTEDLLNLNTVENLDNRDAGADIIPKPIIAFEDNATRRQEVSDYLS</sequence>
<name>A0A8W8J4W2_MAGGI</name>
<feature type="compositionally biased region" description="Basic and acidic residues" evidence="6">
    <location>
        <begin position="115"/>
        <end position="127"/>
    </location>
</feature>
<dbReference type="Proteomes" id="UP000005408">
    <property type="component" value="Unassembled WGS sequence"/>
</dbReference>
<dbReference type="PANTHER" id="PTHR15073">
    <property type="entry name" value="MICROTUBULE-ASSOCIATED PROTEIN"/>
    <property type="match status" value="1"/>
</dbReference>
<dbReference type="InterPro" id="IPR008604">
    <property type="entry name" value="MAP7_fam"/>
</dbReference>
<feature type="compositionally biased region" description="Polar residues" evidence="6">
    <location>
        <begin position="269"/>
        <end position="278"/>
    </location>
</feature>
<evidence type="ECO:0000256" key="5">
    <source>
        <dbReference type="ARBA" id="ARBA00023212"/>
    </source>
</evidence>
<keyword evidence="4" id="KW-0175">Coiled coil</keyword>
<feature type="region of interest" description="Disordered" evidence="6">
    <location>
        <begin position="63"/>
        <end position="82"/>
    </location>
</feature>
<organism evidence="7 8">
    <name type="scientific">Magallana gigas</name>
    <name type="common">Pacific oyster</name>
    <name type="synonym">Crassostrea gigas</name>
    <dbReference type="NCBI Taxonomy" id="29159"/>
    <lineage>
        <taxon>Eukaryota</taxon>
        <taxon>Metazoa</taxon>
        <taxon>Spiralia</taxon>
        <taxon>Lophotrochozoa</taxon>
        <taxon>Mollusca</taxon>
        <taxon>Bivalvia</taxon>
        <taxon>Autobranchia</taxon>
        <taxon>Pteriomorphia</taxon>
        <taxon>Ostreida</taxon>
        <taxon>Ostreoidea</taxon>
        <taxon>Ostreidae</taxon>
        <taxon>Magallana</taxon>
    </lineage>
</organism>
<accession>A0A8W8J4W2</accession>
<feature type="compositionally biased region" description="Low complexity" evidence="6">
    <location>
        <begin position="350"/>
        <end position="359"/>
    </location>
</feature>
<feature type="compositionally biased region" description="Basic and acidic residues" evidence="6">
    <location>
        <begin position="149"/>
        <end position="169"/>
    </location>
</feature>
<reference evidence="7" key="1">
    <citation type="submission" date="2022-08" db="UniProtKB">
        <authorList>
            <consortium name="EnsemblMetazoa"/>
        </authorList>
    </citation>
    <scope>IDENTIFICATION</scope>
    <source>
        <strain evidence="7">05x7-T-G4-1.051#20</strain>
    </source>
</reference>
<dbReference type="InterPro" id="IPR051483">
    <property type="entry name" value="MAP7_domain-containing"/>
</dbReference>
<feature type="compositionally biased region" description="Basic and acidic residues" evidence="6">
    <location>
        <begin position="427"/>
        <end position="485"/>
    </location>
</feature>
<evidence type="ECO:0000313" key="8">
    <source>
        <dbReference type="Proteomes" id="UP000005408"/>
    </source>
</evidence>
<dbReference type="EnsemblMetazoa" id="G17057.11">
    <property type="protein sequence ID" value="G17057.11:cds"/>
    <property type="gene ID" value="G17057"/>
</dbReference>
<feature type="compositionally biased region" description="Polar residues" evidence="6">
    <location>
        <begin position="768"/>
        <end position="796"/>
    </location>
</feature>
<dbReference type="GO" id="GO:0000226">
    <property type="term" value="P:microtubule cytoskeleton organization"/>
    <property type="evidence" value="ECO:0007669"/>
    <property type="project" value="InterPro"/>
</dbReference>